<comment type="catalytic activity">
    <reaction evidence="9">
        <text>a 5'-end (N(7)-methyl 5'-triphosphoguanosine)-ribonucleoside in mRNA + H2O = N(7)-methyl-GMP + a 5'-end diphospho-ribonucleoside in mRNA + 2 H(+)</text>
        <dbReference type="Rhea" id="RHEA:65388"/>
        <dbReference type="Rhea" id="RHEA-COMP:17165"/>
        <dbReference type="Rhea" id="RHEA-COMP:17167"/>
        <dbReference type="ChEBI" id="CHEBI:15377"/>
        <dbReference type="ChEBI" id="CHEBI:15378"/>
        <dbReference type="ChEBI" id="CHEBI:58285"/>
        <dbReference type="ChEBI" id="CHEBI:156461"/>
        <dbReference type="ChEBI" id="CHEBI:167616"/>
        <dbReference type="EC" id="3.6.1.59"/>
    </reaction>
</comment>
<dbReference type="PANTHER" id="PTHR12978">
    <property type="entry name" value="HISTIDINE TRIAD HIT PROTEIN MEMBER"/>
    <property type="match status" value="1"/>
</dbReference>
<comment type="subcellular location">
    <subcellularLocation>
        <location evidence="1">Nucleus</location>
    </subcellularLocation>
</comment>
<reference evidence="12 14" key="1">
    <citation type="journal article" date="2011" name="Science">
        <title>Comparative functional genomics of the fission yeasts.</title>
        <authorList>
            <person name="Rhind N."/>
            <person name="Chen Z."/>
            <person name="Yassour M."/>
            <person name="Thompson D.A."/>
            <person name="Haas B.J."/>
            <person name="Habib N."/>
            <person name="Wapinski I."/>
            <person name="Roy S."/>
            <person name="Lin M.F."/>
            <person name="Heiman D.I."/>
            <person name="Young S.K."/>
            <person name="Furuya K."/>
            <person name="Guo Y."/>
            <person name="Pidoux A."/>
            <person name="Chen H.M."/>
            <person name="Robbertse B."/>
            <person name="Goldberg J.M."/>
            <person name="Aoki K."/>
            <person name="Bayne E.H."/>
            <person name="Berlin A.M."/>
            <person name="Desjardins C.A."/>
            <person name="Dobbs E."/>
            <person name="Dukaj L."/>
            <person name="Fan L."/>
            <person name="FitzGerald M.G."/>
            <person name="French C."/>
            <person name="Gujja S."/>
            <person name="Hansen K."/>
            <person name="Keifenheim D."/>
            <person name="Levin J.Z."/>
            <person name="Mosher R.A."/>
            <person name="Mueller C.A."/>
            <person name="Pfiffner J."/>
            <person name="Priest M."/>
            <person name="Russ C."/>
            <person name="Smialowska A."/>
            <person name="Swoboda P."/>
            <person name="Sykes S.M."/>
            <person name="Vaughn M."/>
            <person name="Vengrova S."/>
            <person name="Yoder R."/>
            <person name="Zeng Q."/>
            <person name="Allshire R."/>
            <person name="Baulcombe D."/>
            <person name="Birren B.W."/>
            <person name="Brown W."/>
            <person name="Ekwall K."/>
            <person name="Kellis M."/>
            <person name="Leatherwood J."/>
            <person name="Levin H."/>
            <person name="Margalit H."/>
            <person name="Martienssen R."/>
            <person name="Nieduszynski C.A."/>
            <person name="Spatafora J.W."/>
            <person name="Friedman N."/>
            <person name="Dalgaard J.Z."/>
            <person name="Baumann P."/>
            <person name="Niki H."/>
            <person name="Regev A."/>
            <person name="Nusbaum C."/>
        </authorList>
    </citation>
    <scope>NUCLEOTIDE SEQUENCE [LARGE SCALE GENOMIC DNA]</scope>
    <source>
        <strain evidence="14">yFS275 / FY16936</strain>
    </source>
</reference>
<comment type="similarity">
    <text evidence="2">Belongs to the HIT family.</text>
</comment>
<name>B6JYG3_SCHJY</name>
<dbReference type="InterPro" id="IPR008594">
    <property type="entry name" value="DcpS/DCS2"/>
</dbReference>
<dbReference type="VEuPathDB" id="FungiDB:SJAG_01625"/>
<evidence type="ECO:0000256" key="10">
    <source>
        <dbReference type="PIRSR" id="PIRSR028973-1"/>
    </source>
</evidence>
<dbReference type="InterPro" id="IPR011145">
    <property type="entry name" value="Scavenger_mRNA_decap_enz_N"/>
</dbReference>
<sequence length="309" mass="35738">MTSNLAKEELLQRVKELKFQRILNIDTKSKSINILGCIQDQLAILILEKTAFDLERIDLNHITDYILDGKLIQNNDVFHWYLNTFQQSLETLPSIKTTLIWPASENHIKKYSTQPKRMIVETPDMYERLTQPFILTQRGSQIQWVHNILDHKAESDRIVLEDPDRENGYIILPDLKWDRQNMLAFNVMAISHSHEIASIRDLKPKHLGMLRNLRESVLKKIPTIFPVEASQLKLFVHYPPSYYHFHVHIMHVDHETGEGSAVGRAILLDDIIERLQLLGPEGFASANLTFSVGTQNPLYTIFAGDESHQ</sequence>
<proteinExistence type="inferred from homology"/>
<evidence type="ECO:0000256" key="1">
    <source>
        <dbReference type="ARBA" id="ARBA00004123"/>
    </source>
</evidence>
<evidence type="ECO:0000313" key="14">
    <source>
        <dbReference type="Proteomes" id="UP000001744"/>
    </source>
</evidence>
<evidence type="ECO:0000256" key="5">
    <source>
        <dbReference type="ARBA" id="ARBA00022801"/>
    </source>
</evidence>
<dbReference type="EC" id="3.6.1.59" evidence="3"/>
<dbReference type="OMA" id="HVHINPI"/>
<dbReference type="JaponicusDB" id="SJAG_01625">
    <property type="gene designation" value="nhm1"/>
</dbReference>
<dbReference type="Proteomes" id="UP000001744">
    <property type="component" value="Unassembled WGS sequence"/>
</dbReference>
<dbReference type="GO" id="GO:0140932">
    <property type="term" value="F:5'-(N(7)-methyl 5'-triphosphoguanosine)-[mRNA] diphosphatase activity"/>
    <property type="evidence" value="ECO:0007669"/>
    <property type="project" value="UniProtKB-EC"/>
</dbReference>
<dbReference type="OrthoDB" id="10264956at2759"/>
<dbReference type="SUPFAM" id="SSF102860">
    <property type="entry name" value="mRNA decapping enzyme DcpS N-terminal domain"/>
    <property type="match status" value="1"/>
</dbReference>
<evidence type="ECO:0000256" key="3">
    <source>
        <dbReference type="ARBA" id="ARBA00012520"/>
    </source>
</evidence>
<dbReference type="AlphaFoldDB" id="B6JYG3"/>
<evidence type="ECO:0000256" key="2">
    <source>
        <dbReference type="ARBA" id="ARBA00010208"/>
    </source>
</evidence>
<dbReference type="GO" id="GO:0005634">
    <property type="term" value="C:nucleus"/>
    <property type="evidence" value="ECO:0000318"/>
    <property type="project" value="GO_Central"/>
</dbReference>
<feature type="active site" description="Nucleophile" evidence="10">
    <location>
        <position position="246"/>
    </location>
</feature>
<evidence type="ECO:0000256" key="8">
    <source>
        <dbReference type="ARBA" id="ARBA00030609"/>
    </source>
</evidence>
<keyword evidence="14" id="KW-1185">Reference proteome</keyword>
<dbReference type="FunFam" id="3.30.428.10:FF:000006">
    <property type="entry name" value="m7GpppX diphosphatase"/>
    <property type="match status" value="1"/>
</dbReference>
<dbReference type="GO" id="GO:0000932">
    <property type="term" value="C:P-body"/>
    <property type="evidence" value="ECO:0000318"/>
    <property type="project" value="GO_Central"/>
</dbReference>
<dbReference type="PANTHER" id="PTHR12978:SF0">
    <property type="entry name" value="M7GPPPX DIPHOSPHATASE"/>
    <property type="match status" value="1"/>
</dbReference>
<dbReference type="InterPro" id="IPR036265">
    <property type="entry name" value="HIT-like_sf"/>
</dbReference>
<evidence type="ECO:0000313" key="13">
    <source>
        <dbReference type="JaponicusDB" id="SJAG_01625"/>
    </source>
</evidence>
<dbReference type="STRING" id="402676.B6JYG3"/>
<dbReference type="PIRSF" id="PIRSF028973">
    <property type="entry name" value="Scavenger_mRNA_decap_enz"/>
    <property type="match status" value="1"/>
</dbReference>
<dbReference type="HOGENOM" id="CLU_041045_1_0_1"/>
<evidence type="ECO:0000256" key="11">
    <source>
        <dbReference type="PIRSR" id="PIRSR028973-2"/>
    </source>
</evidence>
<evidence type="ECO:0000256" key="4">
    <source>
        <dbReference type="ARBA" id="ARBA00015636"/>
    </source>
</evidence>
<gene>
    <name evidence="13" type="primary">nhm1</name>
    <name evidence="12" type="ORF">SJAG_01625</name>
</gene>
<evidence type="ECO:0000256" key="7">
    <source>
        <dbReference type="ARBA" id="ARBA00029885"/>
    </source>
</evidence>
<dbReference type="SUPFAM" id="SSF54197">
    <property type="entry name" value="HIT-like"/>
    <property type="match status" value="1"/>
</dbReference>
<dbReference type="Pfam" id="PF05652">
    <property type="entry name" value="DcpS"/>
    <property type="match status" value="1"/>
</dbReference>
<dbReference type="Gene3D" id="3.30.200.40">
    <property type="entry name" value="Scavenger mRNA decapping enzyme, N-terminal domain"/>
    <property type="match status" value="1"/>
</dbReference>
<dbReference type="EMBL" id="KE651168">
    <property type="protein sequence ID" value="EEB06581.1"/>
    <property type="molecule type" value="Genomic_DNA"/>
</dbReference>
<feature type="binding site" evidence="11">
    <location>
        <position position="154"/>
    </location>
    <ligand>
        <name>substrate</name>
    </ligand>
</feature>
<feature type="binding site" evidence="11">
    <location>
        <position position="174"/>
    </location>
    <ligand>
        <name>substrate</name>
    </ligand>
</feature>
<organism evidence="12 14">
    <name type="scientific">Schizosaccharomyces japonicus (strain yFS275 / FY16936)</name>
    <name type="common">Fission yeast</name>
    <dbReference type="NCBI Taxonomy" id="402676"/>
    <lineage>
        <taxon>Eukaryota</taxon>
        <taxon>Fungi</taxon>
        <taxon>Dikarya</taxon>
        <taxon>Ascomycota</taxon>
        <taxon>Taphrinomycotina</taxon>
        <taxon>Schizosaccharomycetes</taxon>
        <taxon>Schizosaccharomycetales</taxon>
        <taxon>Schizosaccharomycetaceae</taxon>
        <taxon>Schizosaccharomyces</taxon>
    </lineage>
</organism>
<dbReference type="eggNOG" id="KOG3969">
    <property type="taxonomic scope" value="Eukaryota"/>
</dbReference>
<evidence type="ECO:0000256" key="6">
    <source>
        <dbReference type="ARBA" id="ARBA00023242"/>
    </source>
</evidence>
<dbReference type="GO" id="GO:0000340">
    <property type="term" value="F:RNA 7-methylguanosine cap binding"/>
    <property type="evidence" value="ECO:0000318"/>
    <property type="project" value="GO_Central"/>
</dbReference>
<keyword evidence="5" id="KW-0378">Hydrolase</keyword>
<protein>
    <recommendedName>
        <fullName evidence="4">m7GpppX diphosphatase</fullName>
        <ecNumber evidence="3">3.6.1.59</ecNumber>
    </recommendedName>
    <alternativeName>
        <fullName evidence="8">Decapping scavenger enzyme</fullName>
    </alternativeName>
    <alternativeName>
        <fullName evidence="7">Scavenger mRNA-decapping enzyme DcpS</fullName>
    </alternativeName>
</protein>
<dbReference type="GeneID" id="7052310"/>
<dbReference type="GO" id="GO:0000290">
    <property type="term" value="P:deadenylation-dependent decapping of nuclear-transcribed mRNA"/>
    <property type="evidence" value="ECO:0000318"/>
    <property type="project" value="GO_Central"/>
</dbReference>
<evidence type="ECO:0000256" key="9">
    <source>
        <dbReference type="ARBA" id="ARBA00048222"/>
    </source>
</evidence>
<feature type="binding site" evidence="11">
    <location>
        <position position="176"/>
    </location>
    <ligand>
        <name>substrate</name>
    </ligand>
</feature>
<dbReference type="Gene3D" id="3.30.428.10">
    <property type="entry name" value="HIT-like"/>
    <property type="match status" value="1"/>
</dbReference>
<evidence type="ECO:0000313" key="12">
    <source>
        <dbReference type="EMBL" id="EEB06581.1"/>
    </source>
</evidence>
<feature type="binding site" evidence="11">
    <location>
        <position position="144"/>
    </location>
    <ligand>
        <name>substrate</name>
    </ligand>
</feature>
<dbReference type="Pfam" id="PF11969">
    <property type="entry name" value="DcpS_C"/>
    <property type="match status" value="1"/>
</dbReference>
<feature type="binding site" evidence="11">
    <location>
        <begin position="237"/>
        <end position="248"/>
    </location>
    <ligand>
        <name>substrate</name>
    </ligand>
</feature>
<keyword evidence="6" id="KW-0539">Nucleus</keyword>
<dbReference type="RefSeq" id="XP_002172874.1">
    <property type="nucleotide sequence ID" value="XM_002172838.2"/>
</dbReference>
<accession>B6JYG3</accession>